<dbReference type="Pfam" id="PF03861">
    <property type="entry name" value="ANTAR"/>
    <property type="match status" value="1"/>
</dbReference>
<evidence type="ECO:0000259" key="1">
    <source>
        <dbReference type="PROSITE" id="PS50921"/>
    </source>
</evidence>
<organism evidence="2 3">
    <name type="scientific">Paenibacillus septentrionalis</name>
    <dbReference type="NCBI Taxonomy" id="429342"/>
    <lineage>
        <taxon>Bacteria</taxon>
        <taxon>Bacillati</taxon>
        <taxon>Bacillota</taxon>
        <taxon>Bacilli</taxon>
        <taxon>Bacillales</taxon>
        <taxon>Paenibacillaceae</taxon>
        <taxon>Paenibacillus</taxon>
    </lineage>
</organism>
<keyword evidence="3" id="KW-1185">Reference proteome</keyword>
<evidence type="ECO:0000313" key="3">
    <source>
        <dbReference type="Proteomes" id="UP001596233"/>
    </source>
</evidence>
<proteinExistence type="predicted"/>
<evidence type="ECO:0000313" key="2">
    <source>
        <dbReference type="EMBL" id="MFC6333427.1"/>
    </source>
</evidence>
<sequence length="197" mass="22870">MRSILLISGLPIQAEHEATCDPILPKETLETVGYIVSCAKRMDQVKTGIQDADAVVLNMPLEDTKRWVHPLMQWKRLPLLWWCSAYTSELSKAFCDSDILLDGLLTPAMNEQELHWALYFASKQCFERQQWLTERKMLEGKIEERKWIELAKGILCKTKRISEADAYDLLRKQAMNERKRLVDVASSIVKVYQLLEK</sequence>
<dbReference type="PROSITE" id="PS50921">
    <property type="entry name" value="ANTAR"/>
    <property type="match status" value="1"/>
</dbReference>
<dbReference type="InterPro" id="IPR036388">
    <property type="entry name" value="WH-like_DNA-bd_sf"/>
</dbReference>
<dbReference type="Gene3D" id="1.10.10.10">
    <property type="entry name" value="Winged helix-like DNA-binding domain superfamily/Winged helix DNA-binding domain"/>
    <property type="match status" value="1"/>
</dbReference>
<reference evidence="3" key="1">
    <citation type="journal article" date="2019" name="Int. J. Syst. Evol. Microbiol.">
        <title>The Global Catalogue of Microorganisms (GCM) 10K type strain sequencing project: providing services to taxonomists for standard genome sequencing and annotation.</title>
        <authorList>
            <consortium name="The Broad Institute Genomics Platform"/>
            <consortium name="The Broad Institute Genome Sequencing Center for Infectious Disease"/>
            <person name="Wu L."/>
            <person name="Ma J."/>
        </authorList>
    </citation>
    <scope>NUCLEOTIDE SEQUENCE [LARGE SCALE GENOMIC DNA]</scope>
    <source>
        <strain evidence="3">PCU 280</strain>
    </source>
</reference>
<name>A0ABW1V3Q6_9BACL</name>
<dbReference type="SUPFAM" id="SSF52172">
    <property type="entry name" value="CheY-like"/>
    <property type="match status" value="1"/>
</dbReference>
<accession>A0ABW1V3Q6</accession>
<gene>
    <name evidence="2" type="ORF">ACFP56_12430</name>
</gene>
<dbReference type="EMBL" id="JBHSTE010000004">
    <property type="protein sequence ID" value="MFC6333427.1"/>
    <property type="molecule type" value="Genomic_DNA"/>
</dbReference>
<dbReference type="SMART" id="SM01012">
    <property type="entry name" value="ANTAR"/>
    <property type="match status" value="1"/>
</dbReference>
<comment type="caution">
    <text evidence="2">The sequence shown here is derived from an EMBL/GenBank/DDBJ whole genome shotgun (WGS) entry which is preliminary data.</text>
</comment>
<dbReference type="Proteomes" id="UP001596233">
    <property type="component" value="Unassembled WGS sequence"/>
</dbReference>
<protein>
    <submittedName>
        <fullName evidence="2">ANTAR domain-containing response regulator</fullName>
    </submittedName>
</protein>
<dbReference type="RefSeq" id="WP_379234894.1">
    <property type="nucleotide sequence ID" value="NZ_JBHSTE010000004.1"/>
</dbReference>
<feature type="domain" description="ANTAR" evidence="1">
    <location>
        <begin position="128"/>
        <end position="189"/>
    </location>
</feature>
<dbReference type="InterPro" id="IPR011006">
    <property type="entry name" value="CheY-like_superfamily"/>
</dbReference>
<dbReference type="InterPro" id="IPR005561">
    <property type="entry name" value="ANTAR"/>
</dbReference>